<keyword evidence="1" id="KW-0472">Membrane</keyword>
<gene>
    <name evidence="2" type="ORF">ASPVEDRAFT_749020</name>
</gene>
<evidence type="ECO:0000313" key="3">
    <source>
        <dbReference type="Proteomes" id="UP000184073"/>
    </source>
</evidence>
<dbReference type="RefSeq" id="XP_040669467.1">
    <property type="nucleotide sequence ID" value="XM_040816276.1"/>
</dbReference>
<dbReference type="AlphaFoldDB" id="A0A1L9PQI5"/>
<sequence length="64" mass="7519">MEWTSWTQFIRMVLLCLQISVALNRIYFDSLFCCFTFAIMQFACVLTVYIQPVSVLLFMPVNIV</sequence>
<evidence type="ECO:0000256" key="1">
    <source>
        <dbReference type="SAM" id="Phobius"/>
    </source>
</evidence>
<feature type="transmembrane region" description="Helical" evidence="1">
    <location>
        <begin position="30"/>
        <end position="50"/>
    </location>
</feature>
<keyword evidence="1" id="KW-0812">Transmembrane</keyword>
<dbReference type="VEuPathDB" id="FungiDB:ASPVEDRAFT_749020"/>
<name>A0A1L9PQI5_ASPVE</name>
<reference evidence="3" key="1">
    <citation type="journal article" date="2017" name="Genome Biol.">
        <title>Comparative genomics reveals high biological diversity and specific adaptations in the industrially and medically important fungal genus Aspergillus.</title>
        <authorList>
            <person name="de Vries R.P."/>
            <person name="Riley R."/>
            <person name="Wiebenga A."/>
            <person name="Aguilar-Osorio G."/>
            <person name="Amillis S."/>
            <person name="Uchima C.A."/>
            <person name="Anderluh G."/>
            <person name="Asadollahi M."/>
            <person name="Askin M."/>
            <person name="Barry K."/>
            <person name="Battaglia E."/>
            <person name="Bayram O."/>
            <person name="Benocci T."/>
            <person name="Braus-Stromeyer S.A."/>
            <person name="Caldana C."/>
            <person name="Canovas D."/>
            <person name="Cerqueira G.C."/>
            <person name="Chen F."/>
            <person name="Chen W."/>
            <person name="Choi C."/>
            <person name="Clum A."/>
            <person name="Dos Santos R.A."/>
            <person name="Damasio A.R."/>
            <person name="Diallinas G."/>
            <person name="Emri T."/>
            <person name="Fekete E."/>
            <person name="Flipphi M."/>
            <person name="Freyberg S."/>
            <person name="Gallo A."/>
            <person name="Gournas C."/>
            <person name="Habgood R."/>
            <person name="Hainaut M."/>
            <person name="Harispe M.L."/>
            <person name="Henrissat B."/>
            <person name="Hilden K.S."/>
            <person name="Hope R."/>
            <person name="Hossain A."/>
            <person name="Karabika E."/>
            <person name="Karaffa L."/>
            <person name="Karanyi Z."/>
            <person name="Krasevec N."/>
            <person name="Kuo A."/>
            <person name="Kusch H."/>
            <person name="LaButti K."/>
            <person name="Lagendijk E.L."/>
            <person name="Lapidus A."/>
            <person name="Levasseur A."/>
            <person name="Lindquist E."/>
            <person name="Lipzen A."/>
            <person name="Logrieco A.F."/>
            <person name="MacCabe A."/>
            <person name="Maekelae M.R."/>
            <person name="Malavazi I."/>
            <person name="Melin P."/>
            <person name="Meyer V."/>
            <person name="Mielnichuk N."/>
            <person name="Miskei M."/>
            <person name="Molnar A.P."/>
            <person name="Mule G."/>
            <person name="Ngan C.Y."/>
            <person name="Orejas M."/>
            <person name="Orosz E."/>
            <person name="Ouedraogo J.P."/>
            <person name="Overkamp K.M."/>
            <person name="Park H.-S."/>
            <person name="Perrone G."/>
            <person name="Piumi F."/>
            <person name="Punt P.J."/>
            <person name="Ram A.F."/>
            <person name="Ramon A."/>
            <person name="Rauscher S."/>
            <person name="Record E."/>
            <person name="Riano-Pachon D.M."/>
            <person name="Robert V."/>
            <person name="Roehrig J."/>
            <person name="Ruller R."/>
            <person name="Salamov A."/>
            <person name="Salih N.S."/>
            <person name="Samson R.A."/>
            <person name="Sandor E."/>
            <person name="Sanguinetti M."/>
            <person name="Schuetze T."/>
            <person name="Sepcic K."/>
            <person name="Shelest E."/>
            <person name="Sherlock G."/>
            <person name="Sophianopoulou V."/>
            <person name="Squina F.M."/>
            <person name="Sun H."/>
            <person name="Susca A."/>
            <person name="Todd R.B."/>
            <person name="Tsang A."/>
            <person name="Unkles S.E."/>
            <person name="van de Wiele N."/>
            <person name="van Rossen-Uffink D."/>
            <person name="Oliveira J.V."/>
            <person name="Vesth T.C."/>
            <person name="Visser J."/>
            <person name="Yu J.-H."/>
            <person name="Zhou M."/>
            <person name="Andersen M.R."/>
            <person name="Archer D.B."/>
            <person name="Baker S.E."/>
            <person name="Benoit I."/>
            <person name="Brakhage A.A."/>
            <person name="Braus G.H."/>
            <person name="Fischer R."/>
            <person name="Frisvad J.C."/>
            <person name="Goldman G.H."/>
            <person name="Houbraken J."/>
            <person name="Oakley B."/>
            <person name="Pocsi I."/>
            <person name="Scazzocchio C."/>
            <person name="Seiboth B."/>
            <person name="vanKuyk P.A."/>
            <person name="Wortman J."/>
            <person name="Dyer P.S."/>
            <person name="Grigoriev I.V."/>
        </authorList>
    </citation>
    <scope>NUCLEOTIDE SEQUENCE [LARGE SCALE GENOMIC DNA]</scope>
    <source>
        <strain evidence="3">CBS 583.65</strain>
    </source>
</reference>
<keyword evidence="3" id="KW-1185">Reference proteome</keyword>
<proteinExistence type="predicted"/>
<keyword evidence="1" id="KW-1133">Transmembrane helix</keyword>
<dbReference type="Proteomes" id="UP000184073">
    <property type="component" value="Unassembled WGS sequence"/>
</dbReference>
<evidence type="ECO:0000313" key="2">
    <source>
        <dbReference type="EMBL" id="OJJ03705.1"/>
    </source>
</evidence>
<dbReference type="GeneID" id="63731787"/>
<protein>
    <submittedName>
        <fullName evidence="2">Uncharacterized protein</fullName>
    </submittedName>
</protein>
<organism evidence="2 3">
    <name type="scientific">Aspergillus versicolor CBS 583.65</name>
    <dbReference type="NCBI Taxonomy" id="1036611"/>
    <lineage>
        <taxon>Eukaryota</taxon>
        <taxon>Fungi</taxon>
        <taxon>Dikarya</taxon>
        <taxon>Ascomycota</taxon>
        <taxon>Pezizomycotina</taxon>
        <taxon>Eurotiomycetes</taxon>
        <taxon>Eurotiomycetidae</taxon>
        <taxon>Eurotiales</taxon>
        <taxon>Aspergillaceae</taxon>
        <taxon>Aspergillus</taxon>
        <taxon>Aspergillus subgen. Nidulantes</taxon>
    </lineage>
</organism>
<accession>A0A1L9PQI5</accession>
<dbReference type="EMBL" id="KV878130">
    <property type="protein sequence ID" value="OJJ03705.1"/>
    <property type="molecule type" value="Genomic_DNA"/>
</dbReference>